<proteinExistence type="inferred from homology"/>
<comment type="pathway">
    <text evidence="1 9">Amino-acid biosynthesis; L-lysine biosynthesis via DAP pathway; (S)-tetrahydrodipicolinate from L-aspartate: step 1/4.</text>
</comment>
<reference evidence="11 12" key="1">
    <citation type="submission" date="2017-11" db="EMBL/GenBank/DDBJ databases">
        <title>Evolution of Phototrophy in the Chloroflexi Phylum Driven by Horizontal Gene Transfer.</title>
        <authorList>
            <person name="Ward L.M."/>
            <person name="Hemp J."/>
            <person name="Shih P.M."/>
            <person name="Mcglynn S.E."/>
            <person name="Fischer W."/>
        </authorList>
    </citation>
    <scope>NUCLEOTIDE SEQUENCE [LARGE SCALE GENOMIC DNA]</scope>
    <source>
        <strain evidence="11">JP3_7</strain>
    </source>
</reference>
<dbReference type="GO" id="GO:0004412">
    <property type="term" value="F:homoserine dehydrogenase activity"/>
    <property type="evidence" value="ECO:0007669"/>
    <property type="project" value="InterPro"/>
</dbReference>
<evidence type="ECO:0000313" key="12">
    <source>
        <dbReference type="Proteomes" id="UP000230790"/>
    </source>
</evidence>
<dbReference type="NCBIfam" id="TIGR00657">
    <property type="entry name" value="asp_kinases"/>
    <property type="match status" value="1"/>
</dbReference>
<evidence type="ECO:0000256" key="2">
    <source>
        <dbReference type="ARBA" id="ARBA00022679"/>
    </source>
</evidence>
<dbReference type="InterPro" id="IPR001341">
    <property type="entry name" value="Asp_kinase"/>
</dbReference>
<dbReference type="InterPro" id="IPR045865">
    <property type="entry name" value="ACT-like_dom_sf"/>
</dbReference>
<keyword evidence="4 8" id="KW-0418">Kinase</keyword>
<comment type="similarity">
    <text evidence="8">Belongs to the aspartokinase family.</text>
</comment>
<dbReference type="PANTHER" id="PTHR43070:SF3">
    <property type="entry name" value="HOMOSERINE DEHYDROGENASE"/>
    <property type="match status" value="1"/>
</dbReference>
<dbReference type="SUPFAM" id="SSF55021">
    <property type="entry name" value="ACT-like"/>
    <property type="match status" value="1"/>
</dbReference>
<dbReference type="PROSITE" id="PS51671">
    <property type="entry name" value="ACT"/>
    <property type="match status" value="1"/>
</dbReference>
<evidence type="ECO:0000256" key="6">
    <source>
        <dbReference type="ARBA" id="ARBA00022857"/>
    </source>
</evidence>
<dbReference type="GO" id="GO:0009088">
    <property type="term" value="P:threonine biosynthetic process"/>
    <property type="evidence" value="ECO:0007669"/>
    <property type="project" value="UniProtKB-UniPathway"/>
</dbReference>
<dbReference type="InterPro" id="IPR002912">
    <property type="entry name" value="ACT_dom"/>
</dbReference>
<feature type="domain" description="ACT" evidence="10">
    <location>
        <begin position="171"/>
        <end position="240"/>
    </location>
</feature>
<name>A0A2M8Q8U3_9CHLR</name>
<evidence type="ECO:0000256" key="3">
    <source>
        <dbReference type="ARBA" id="ARBA00022741"/>
    </source>
</evidence>
<keyword evidence="7" id="KW-0220">Diaminopimelate biosynthesis</keyword>
<accession>A0A2M8Q8U3</accession>
<dbReference type="InterPro" id="IPR011147">
    <property type="entry name" value="Bifunc_Aspkin/hSer_DH"/>
</dbReference>
<keyword evidence="9" id="KW-0028">Amino-acid biosynthesis</keyword>
<keyword evidence="3" id="KW-0547">Nucleotide-binding</keyword>
<comment type="caution">
    <text evidence="11">The sequence shown here is derived from an EMBL/GenBank/DDBJ whole genome shotgun (WGS) entry which is preliminary data.</text>
</comment>
<evidence type="ECO:0000256" key="9">
    <source>
        <dbReference type="RuleBase" id="RU004249"/>
    </source>
</evidence>
<dbReference type="UniPathway" id="UPA00050">
    <property type="reaction ID" value="UER00461"/>
</dbReference>
<evidence type="ECO:0000259" key="10">
    <source>
        <dbReference type="PROSITE" id="PS51671"/>
    </source>
</evidence>
<evidence type="ECO:0000256" key="5">
    <source>
        <dbReference type="ARBA" id="ARBA00022840"/>
    </source>
</evidence>
<comment type="pathway">
    <text evidence="9">Amino-acid biosynthesis; L-methionine biosynthesis via de novo pathway; L-homoserine from L-aspartate: step 1/3.</text>
</comment>
<evidence type="ECO:0000256" key="4">
    <source>
        <dbReference type="ARBA" id="ARBA00022777"/>
    </source>
</evidence>
<dbReference type="InterPro" id="IPR054352">
    <property type="entry name" value="ACT_Aspartokinase"/>
</dbReference>
<dbReference type="SUPFAM" id="SSF53633">
    <property type="entry name" value="Carbamate kinase-like"/>
    <property type="match status" value="1"/>
</dbReference>
<keyword evidence="5" id="KW-0067">ATP-binding</keyword>
<dbReference type="Gene3D" id="3.30.2130.10">
    <property type="entry name" value="VC0802-like"/>
    <property type="match status" value="1"/>
</dbReference>
<dbReference type="Proteomes" id="UP000230790">
    <property type="component" value="Unassembled WGS sequence"/>
</dbReference>
<dbReference type="InterPro" id="IPR001048">
    <property type="entry name" value="Asp/Glu/Uridylate_kinase"/>
</dbReference>
<keyword evidence="2 8" id="KW-0808">Transferase</keyword>
<dbReference type="GO" id="GO:0004072">
    <property type="term" value="F:aspartate kinase activity"/>
    <property type="evidence" value="ECO:0007669"/>
    <property type="project" value="UniProtKB-EC"/>
</dbReference>
<comment type="pathway">
    <text evidence="9">Amino-acid biosynthesis; L-threonine biosynthesis; L-threonine from L-aspartate: step 1/5.</text>
</comment>
<dbReference type="InterPro" id="IPR036393">
    <property type="entry name" value="AceGlu_kinase-like_sf"/>
</dbReference>
<dbReference type="GO" id="GO:0019877">
    <property type="term" value="P:diaminopimelate biosynthetic process"/>
    <property type="evidence" value="ECO:0007669"/>
    <property type="project" value="UniProtKB-KW"/>
</dbReference>
<dbReference type="AlphaFoldDB" id="A0A2M8Q8U3"/>
<organism evidence="11 12">
    <name type="scientific">Candidatus Thermofonsia Clade 3 bacterium</name>
    <dbReference type="NCBI Taxonomy" id="2364212"/>
    <lineage>
        <taxon>Bacteria</taxon>
        <taxon>Bacillati</taxon>
        <taxon>Chloroflexota</taxon>
        <taxon>Candidatus Thermofontia</taxon>
        <taxon>Candidatus Thermofonsia Clade 3</taxon>
    </lineage>
</organism>
<protein>
    <recommendedName>
        <fullName evidence="8">Aspartokinase</fullName>
        <ecNumber evidence="8">2.7.2.4</ecNumber>
    </recommendedName>
</protein>
<dbReference type="GO" id="GO:0005524">
    <property type="term" value="F:ATP binding"/>
    <property type="evidence" value="ECO:0007669"/>
    <property type="project" value="UniProtKB-KW"/>
</dbReference>
<keyword evidence="6" id="KW-0521">NADP</keyword>
<comment type="catalytic activity">
    <reaction evidence="8">
        <text>L-aspartate + ATP = 4-phospho-L-aspartate + ADP</text>
        <dbReference type="Rhea" id="RHEA:23776"/>
        <dbReference type="ChEBI" id="CHEBI:29991"/>
        <dbReference type="ChEBI" id="CHEBI:30616"/>
        <dbReference type="ChEBI" id="CHEBI:57535"/>
        <dbReference type="ChEBI" id="CHEBI:456216"/>
        <dbReference type="EC" id="2.7.2.4"/>
    </reaction>
</comment>
<evidence type="ECO:0000256" key="7">
    <source>
        <dbReference type="ARBA" id="ARBA00022915"/>
    </source>
</evidence>
<dbReference type="EMBL" id="PGTN01000369">
    <property type="protein sequence ID" value="PJF46222.1"/>
    <property type="molecule type" value="Genomic_DNA"/>
</dbReference>
<dbReference type="CDD" id="cd04921">
    <property type="entry name" value="ACT_AKi-HSDH-ThrA-like_1"/>
    <property type="match status" value="1"/>
</dbReference>
<feature type="non-terminal residue" evidence="11">
    <location>
        <position position="263"/>
    </location>
</feature>
<dbReference type="UniPathway" id="UPA00051">
    <property type="reaction ID" value="UER00462"/>
</dbReference>
<dbReference type="Pfam" id="PF22468">
    <property type="entry name" value="ACT_9"/>
    <property type="match status" value="1"/>
</dbReference>
<dbReference type="PANTHER" id="PTHR43070">
    <property type="match status" value="1"/>
</dbReference>
<dbReference type="UniPathway" id="UPA00034">
    <property type="reaction ID" value="UER00015"/>
</dbReference>
<sequence>IVTDNAFGGAAPITHLTEARCRERLLPLVEIGVVPVVTGFIGATVEGVPTTLGRGGSDYSAAILGAALNVDEIQIWTDVNGVMTADPRIVPNARSIRQLSYEEVAELAYYGAKVLHPKTVLPAIEKKIPVRVLNTFEPTHPGTLIVEKVQAEARGTVKAITAIRGMNLITIAGRGMMGVPGIAARTFSAVARVGANVLMISQSSSEQSICFVVPEASAESVIAALHEEFRRELEHRYIDSIYGMPHINIIAVVGSGMRGTPGL</sequence>
<dbReference type="GO" id="GO:0009089">
    <property type="term" value="P:lysine biosynthetic process via diaminopimelate"/>
    <property type="evidence" value="ECO:0007669"/>
    <property type="project" value="UniProtKB-UniPathway"/>
</dbReference>
<dbReference type="Gene3D" id="3.40.1160.10">
    <property type="entry name" value="Acetylglutamate kinase-like"/>
    <property type="match status" value="1"/>
</dbReference>
<evidence type="ECO:0000256" key="8">
    <source>
        <dbReference type="RuleBase" id="RU003448"/>
    </source>
</evidence>
<evidence type="ECO:0000256" key="1">
    <source>
        <dbReference type="ARBA" id="ARBA00004766"/>
    </source>
</evidence>
<gene>
    <name evidence="11" type="ORF">CUN48_14900</name>
</gene>
<dbReference type="EC" id="2.7.2.4" evidence="8"/>
<dbReference type="Pfam" id="PF00696">
    <property type="entry name" value="AA_kinase"/>
    <property type="match status" value="1"/>
</dbReference>
<feature type="non-terminal residue" evidence="11">
    <location>
        <position position="1"/>
    </location>
</feature>
<evidence type="ECO:0000313" key="11">
    <source>
        <dbReference type="EMBL" id="PJF46222.1"/>
    </source>
</evidence>